<keyword evidence="2" id="KW-1133">Transmembrane helix</keyword>
<name>A0A699ISW5_TANCI</name>
<keyword evidence="2" id="KW-0472">Membrane</keyword>
<comment type="caution">
    <text evidence="3">The sequence shown here is derived from an EMBL/GenBank/DDBJ whole genome shotgun (WGS) entry which is preliminary data.</text>
</comment>
<feature type="transmembrane region" description="Helical" evidence="2">
    <location>
        <begin position="37"/>
        <end position="58"/>
    </location>
</feature>
<evidence type="ECO:0000313" key="3">
    <source>
        <dbReference type="EMBL" id="GEZ79477.1"/>
    </source>
</evidence>
<keyword evidence="2" id="KW-0812">Transmembrane</keyword>
<reference evidence="3" key="1">
    <citation type="journal article" date="2019" name="Sci. Rep.">
        <title>Draft genome of Tanacetum cinerariifolium, the natural source of mosquito coil.</title>
        <authorList>
            <person name="Yamashiro T."/>
            <person name="Shiraishi A."/>
            <person name="Satake H."/>
            <person name="Nakayama K."/>
        </authorList>
    </citation>
    <scope>NUCLEOTIDE SEQUENCE</scope>
</reference>
<feature type="region of interest" description="Disordered" evidence="1">
    <location>
        <begin position="131"/>
        <end position="157"/>
    </location>
</feature>
<accession>A0A699ISW5</accession>
<organism evidence="3">
    <name type="scientific">Tanacetum cinerariifolium</name>
    <name type="common">Dalmatian daisy</name>
    <name type="synonym">Chrysanthemum cinerariifolium</name>
    <dbReference type="NCBI Taxonomy" id="118510"/>
    <lineage>
        <taxon>Eukaryota</taxon>
        <taxon>Viridiplantae</taxon>
        <taxon>Streptophyta</taxon>
        <taxon>Embryophyta</taxon>
        <taxon>Tracheophyta</taxon>
        <taxon>Spermatophyta</taxon>
        <taxon>Magnoliopsida</taxon>
        <taxon>eudicotyledons</taxon>
        <taxon>Gunneridae</taxon>
        <taxon>Pentapetalae</taxon>
        <taxon>asterids</taxon>
        <taxon>campanulids</taxon>
        <taxon>Asterales</taxon>
        <taxon>Asteraceae</taxon>
        <taxon>Asteroideae</taxon>
        <taxon>Anthemideae</taxon>
        <taxon>Anthemidinae</taxon>
        <taxon>Tanacetum</taxon>
    </lineage>
</organism>
<proteinExistence type="predicted"/>
<evidence type="ECO:0000256" key="1">
    <source>
        <dbReference type="SAM" id="MobiDB-lite"/>
    </source>
</evidence>
<sequence>MMSLPLDSFAGCVLDFTQNMMGMAQIRYRVGHQCDEGFYLMAHISILTSIMCYIKLIFVCTNPYLSVVSKTVKDNVGLRRMEEIDMKLYYDAWRGLCVRKYALSLWPLLEANRASCLFGGTFSIRMLKKAQEKDKIGSKLDKNRKRGEARESLKQLQ</sequence>
<gene>
    <name evidence="3" type="ORF">Tci_551450</name>
</gene>
<evidence type="ECO:0000256" key="2">
    <source>
        <dbReference type="SAM" id="Phobius"/>
    </source>
</evidence>
<protein>
    <submittedName>
        <fullName evidence="3">Uncharacterized protein</fullName>
    </submittedName>
</protein>
<dbReference type="AlphaFoldDB" id="A0A699ISW5"/>
<dbReference type="EMBL" id="BKCJ010324571">
    <property type="protein sequence ID" value="GEZ79477.1"/>
    <property type="molecule type" value="Genomic_DNA"/>
</dbReference>